<accession>A0A813KQD5</accession>
<comment type="caution">
    <text evidence="1">The sequence shown here is derived from an EMBL/GenBank/DDBJ whole genome shotgun (WGS) entry which is preliminary data.</text>
</comment>
<sequence>MAATLQSVGFAVSGAVLMQLLPGLFIHYQVAGATWAWTPDPQCIPAAGSNWAFSTDVVTDGTSVPIVCSDSSLSPPAGKPNVTCPKAMGTGSSTWPTDKGWWSLCNNSKMVAGFPCASEMEIGGDIVCSLTTTTTTTTTAAATTTVAATTTAAATTTVAATTSAEATTAAAVEVNYADSGAAPGLVIAAAALAHLL</sequence>
<reference evidence="1" key="1">
    <citation type="submission" date="2021-02" db="EMBL/GenBank/DDBJ databases">
        <authorList>
            <person name="Dougan E. K."/>
            <person name="Rhodes N."/>
            <person name="Thang M."/>
            <person name="Chan C."/>
        </authorList>
    </citation>
    <scope>NUCLEOTIDE SEQUENCE</scope>
</reference>
<evidence type="ECO:0000313" key="2">
    <source>
        <dbReference type="Proteomes" id="UP000626109"/>
    </source>
</evidence>
<name>A0A813KQD5_POLGL</name>
<organism evidence="1 2">
    <name type="scientific">Polarella glacialis</name>
    <name type="common">Dinoflagellate</name>
    <dbReference type="NCBI Taxonomy" id="89957"/>
    <lineage>
        <taxon>Eukaryota</taxon>
        <taxon>Sar</taxon>
        <taxon>Alveolata</taxon>
        <taxon>Dinophyceae</taxon>
        <taxon>Suessiales</taxon>
        <taxon>Suessiaceae</taxon>
        <taxon>Polarella</taxon>
    </lineage>
</organism>
<dbReference type="AlphaFoldDB" id="A0A813KQD5"/>
<gene>
    <name evidence="1" type="ORF">PGLA2088_LOCUS34159</name>
</gene>
<proteinExistence type="predicted"/>
<dbReference type="EMBL" id="CAJNNW010031197">
    <property type="protein sequence ID" value="CAE8706404.1"/>
    <property type="molecule type" value="Genomic_DNA"/>
</dbReference>
<dbReference type="Proteomes" id="UP000626109">
    <property type="component" value="Unassembled WGS sequence"/>
</dbReference>
<protein>
    <submittedName>
        <fullName evidence="1">Uncharacterized protein</fullName>
    </submittedName>
</protein>
<evidence type="ECO:0000313" key="1">
    <source>
        <dbReference type="EMBL" id="CAE8706404.1"/>
    </source>
</evidence>